<name>A0ABU2NR41_9ACTN</name>
<dbReference type="EMBL" id="JAVREQ010000004">
    <property type="protein sequence ID" value="MDT0378482.1"/>
    <property type="molecule type" value="Genomic_DNA"/>
</dbReference>
<comment type="caution">
    <text evidence="2">The sequence shown here is derived from an EMBL/GenBank/DDBJ whole genome shotgun (WGS) entry which is preliminary data.</text>
</comment>
<proteinExistence type="predicted"/>
<reference evidence="3" key="1">
    <citation type="submission" date="2023-07" db="EMBL/GenBank/DDBJ databases">
        <title>30 novel species of actinomycetes from the DSMZ collection.</title>
        <authorList>
            <person name="Nouioui I."/>
        </authorList>
    </citation>
    <scope>NUCLEOTIDE SEQUENCE [LARGE SCALE GENOMIC DNA]</scope>
    <source>
        <strain evidence="3">DSM 42041</strain>
    </source>
</reference>
<feature type="region of interest" description="Disordered" evidence="1">
    <location>
        <begin position="1"/>
        <end position="36"/>
    </location>
</feature>
<evidence type="ECO:0000313" key="3">
    <source>
        <dbReference type="Proteomes" id="UP001183414"/>
    </source>
</evidence>
<gene>
    <name evidence="2" type="ORF">RM572_06780</name>
</gene>
<feature type="region of interest" description="Disordered" evidence="1">
    <location>
        <begin position="65"/>
        <end position="91"/>
    </location>
</feature>
<dbReference type="RefSeq" id="WP_311672369.1">
    <property type="nucleotide sequence ID" value="NZ_JAVREQ010000004.1"/>
</dbReference>
<keyword evidence="3" id="KW-1185">Reference proteome</keyword>
<evidence type="ECO:0000313" key="2">
    <source>
        <dbReference type="EMBL" id="MDT0378482.1"/>
    </source>
</evidence>
<accession>A0ABU2NR41</accession>
<evidence type="ECO:0000256" key="1">
    <source>
        <dbReference type="SAM" id="MobiDB-lite"/>
    </source>
</evidence>
<feature type="compositionally biased region" description="Basic and acidic residues" evidence="1">
    <location>
        <begin position="65"/>
        <end position="75"/>
    </location>
</feature>
<organism evidence="2 3">
    <name type="scientific">Streptomyces hazeniae</name>
    <dbReference type="NCBI Taxonomy" id="3075538"/>
    <lineage>
        <taxon>Bacteria</taxon>
        <taxon>Bacillati</taxon>
        <taxon>Actinomycetota</taxon>
        <taxon>Actinomycetes</taxon>
        <taxon>Kitasatosporales</taxon>
        <taxon>Streptomycetaceae</taxon>
        <taxon>Streptomyces</taxon>
    </lineage>
</organism>
<dbReference type="Proteomes" id="UP001183414">
    <property type="component" value="Unassembled WGS sequence"/>
</dbReference>
<protein>
    <submittedName>
        <fullName evidence="2">Uncharacterized protein</fullName>
    </submittedName>
</protein>
<sequence length="91" mass="9628">MSKAPHTRLVPGQRPGHGHGATALGADAEGRPRRHSRHMVGNTLRVARVFVSSAFDVVVLGDLEGGRSARPEQSGRPEQPGPPEQPATHQG</sequence>